<keyword evidence="1 2" id="KW-0413">Isomerase</keyword>
<dbReference type="SUPFAM" id="SSF51351">
    <property type="entry name" value="Triosephosphate isomerase (TIM)"/>
    <property type="match status" value="1"/>
</dbReference>
<dbReference type="InterPro" id="IPR000652">
    <property type="entry name" value="Triosephosphate_isomerase"/>
</dbReference>
<dbReference type="GO" id="GO:0004807">
    <property type="term" value="F:triose-phosphate isomerase activity"/>
    <property type="evidence" value="ECO:0007669"/>
    <property type="project" value="UniProtKB-EC"/>
</dbReference>
<dbReference type="PROSITE" id="PS51440">
    <property type="entry name" value="TIM_2"/>
    <property type="match status" value="1"/>
</dbReference>
<proteinExistence type="predicted"/>
<comment type="caution">
    <text evidence="2">The sequence shown here is derived from an EMBL/GenBank/DDBJ whole genome shotgun (WGS) entry which is preliminary data.</text>
</comment>
<evidence type="ECO:0000313" key="2">
    <source>
        <dbReference type="EMBL" id="NZA38354.1"/>
    </source>
</evidence>
<dbReference type="InterPro" id="IPR013785">
    <property type="entry name" value="Aldolase_TIM"/>
</dbReference>
<accession>A0A1I5IAS5</accession>
<organism evidence="2 3">
    <name type="scientific">Eubacterium callanderi</name>
    <dbReference type="NCBI Taxonomy" id="53442"/>
    <lineage>
        <taxon>Bacteria</taxon>
        <taxon>Bacillati</taxon>
        <taxon>Bacillota</taxon>
        <taxon>Clostridia</taxon>
        <taxon>Eubacteriales</taxon>
        <taxon>Eubacteriaceae</taxon>
        <taxon>Eubacterium</taxon>
    </lineage>
</organism>
<dbReference type="Pfam" id="PF00121">
    <property type="entry name" value="TIM"/>
    <property type="match status" value="1"/>
</dbReference>
<dbReference type="EC" id="5.3.1.1" evidence="2"/>
<dbReference type="NCBIfam" id="NF003302">
    <property type="entry name" value="PRK04302.1"/>
    <property type="match status" value="1"/>
</dbReference>
<dbReference type="InterPro" id="IPR035990">
    <property type="entry name" value="TIM_sf"/>
</dbReference>
<evidence type="ECO:0000256" key="1">
    <source>
        <dbReference type="ARBA" id="ARBA00023235"/>
    </source>
</evidence>
<dbReference type="RefSeq" id="WP_090411845.1">
    <property type="nucleotide sequence ID" value="NZ_DBGDOQ010000007.1"/>
</dbReference>
<evidence type="ECO:0000313" key="3">
    <source>
        <dbReference type="Proteomes" id="UP000586254"/>
    </source>
</evidence>
<sequence length="232" mass="24756">MKRKVRAPFLIVNPKAYIYGEESVALAKVCDQLSEEYDLDILFTAQHVDIQKVADATEHIVVTAQHMDGIVPGRGMGHILPEGLKAAGAQAVVLNHAEHPVTTAQLDKIIRRADALDIVTIVCADSPEESKAVAQLKPDMMICEPTSLIGTGSTSSEDYIKATNEAVKSIDDTILIVQAAGVSTGDDVYRVVMEGAHGSGGTSGILNAPSRKGKIVEMLDALKKAQSELNKK</sequence>
<dbReference type="Gene3D" id="3.20.20.70">
    <property type="entry name" value="Aldolase class I"/>
    <property type="match status" value="1"/>
</dbReference>
<reference evidence="2 3" key="1">
    <citation type="submission" date="2020-07" db="EMBL/GenBank/DDBJ databases">
        <title>Organ Donor 1.</title>
        <authorList>
            <person name="Marsh A.J."/>
            <person name="Azcarate-Peril M.A."/>
        </authorList>
    </citation>
    <scope>NUCLEOTIDE SEQUENCE [LARGE SCALE GENOMIC DNA]</scope>
    <source>
        <strain evidence="2 3">AMC0717</strain>
    </source>
</reference>
<dbReference type="EMBL" id="JACCKS010000009">
    <property type="protein sequence ID" value="NZA38354.1"/>
    <property type="molecule type" value="Genomic_DNA"/>
</dbReference>
<name>A0A1I5IAS5_9FIRM</name>
<dbReference type="AlphaFoldDB" id="A0A1I5IAS5"/>
<gene>
    <name evidence="2" type="ORF">H0N91_09445</name>
</gene>
<dbReference type="Proteomes" id="UP000586254">
    <property type="component" value="Unassembled WGS sequence"/>
</dbReference>
<protein>
    <submittedName>
        <fullName evidence="2">Triose-phosphate isomerase</fullName>
        <ecNumber evidence="2">5.3.1.1</ecNumber>
    </submittedName>
</protein>